<dbReference type="SUPFAM" id="SSF140478">
    <property type="entry name" value="LemA-like"/>
    <property type="match status" value="1"/>
</dbReference>
<dbReference type="Proteomes" id="UP001595705">
    <property type="component" value="Unassembled WGS sequence"/>
</dbReference>
<dbReference type="RefSeq" id="WP_386742007.1">
    <property type="nucleotide sequence ID" value="NZ_JBHRYA010000001.1"/>
</dbReference>
<evidence type="ECO:0000256" key="6">
    <source>
        <dbReference type="SAM" id="MobiDB-lite"/>
    </source>
</evidence>
<dbReference type="InterPro" id="IPR023353">
    <property type="entry name" value="LemA-like_dom_sf"/>
</dbReference>
<evidence type="ECO:0000256" key="5">
    <source>
        <dbReference type="ARBA" id="ARBA00023136"/>
    </source>
</evidence>
<dbReference type="EMBL" id="JBHRYA010000001">
    <property type="protein sequence ID" value="MFC3714995.1"/>
    <property type="molecule type" value="Genomic_DNA"/>
</dbReference>
<gene>
    <name evidence="8" type="ORF">ACFONC_02360</name>
</gene>
<evidence type="ECO:0000256" key="4">
    <source>
        <dbReference type="ARBA" id="ARBA00022989"/>
    </source>
</evidence>
<protein>
    <submittedName>
        <fullName evidence="8">LemA family protein</fullName>
    </submittedName>
</protein>
<organism evidence="8 9">
    <name type="scientific">Luteimonas soli</name>
    <dbReference type="NCBI Taxonomy" id="1648966"/>
    <lineage>
        <taxon>Bacteria</taxon>
        <taxon>Pseudomonadati</taxon>
        <taxon>Pseudomonadota</taxon>
        <taxon>Gammaproteobacteria</taxon>
        <taxon>Lysobacterales</taxon>
        <taxon>Lysobacteraceae</taxon>
        <taxon>Luteimonas</taxon>
    </lineage>
</organism>
<evidence type="ECO:0000256" key="7">
    <source>
        <dbReference type="SAM" id="SignalP"/>
    </source>
</evidence>
<keyword evidence="5" id="KW-0472">Membrane</keyword>
<dbReference type="PANTHER" id="PTHR34478:SF2">
    <property type="entry name" value="MEMBRANE PROTEIN"/>
    <property type="match status" value="1"/>
</dbReference>
<keyword evidence="7" id="KW-0732">Signal</keyword>
<dbReference type="PANTHER" id="PTHR34478">
    <property type="entry name" value="PROTEIN LEMA"/>
    <property type="match status" value="1"/>
</dbReference>
<dbReference type="Gene3D" id="1.20.1440.20">
    <property type="entry name" value="LemA-like domain"/>
    <property type="match status" value="1"/>
</dbReference>
<dbReference type="Pfam" id="PF04011">
    <property type="entry name" value="LemA"/>
    <property type="match status" value="1"/>
</dbReference>
<evidence type="ECO:0000313" key="9">
    <source>
        <dbReference type="Proteomes" id="UP001595705"/>
    </source>
</evidence>
<reference evidence="9" key="1">
    <citation type="journal article" date="2019" name="Int. J. Syst. Evol. Microbiol.">
        <title>The Global Catalogue of Microorganisms (GCM) 10K type strain sequencing project: providing services to taxonomists for standard genome sequencing and annotation.</title>
        <authorList>
            <consortium name="The Broad Institute Genomics Platform"/>
            <consortium name="The Broad Institute Genome Sequencing Center for Infectious Disease"/>
            <person name="Wu L."/>
            <person name="Ma J."/>
        </authorList>
    </citation>
    <scope>NUCLEOTIDE SEQUENCE [LARGE SCALE GENOMIC DNA]</scope>
    <source>
        <strain evidence="9">KCTC 42441</strain>
    </source>
</reference>
<comment type="similarity">
    <text evidence="2">Belongs to the LemA family.</text>
</comment>
<feature type="signal peptide" evidence="7">
    <location>
        <begin position="1"/>
        <end position="21"/>
    </location>
</feature>
<accession>A0ABV7XHN3</accession>
<dbReference type="PROSITE" id="PS51257">
    <property type="entry name" value="PROKAR_LIPOPROTEIN"/>
    <property type="match status" value="1"/>
</dbReference>
<comment type="subcellular location">
    <subcellularLocation>
        <location evidence="1">Membrane</location>
        <topology evidence="1">Single-pass membrane protein</topology>
    </subcellularLocation>
</comment>
<feature type="region of interest" description="Disordered" evidence="6">
    <location>
        <begin position="179"/>
        <end position="205"/>
    </location>
</feature>
<name>A0ABV7XHN3_9GAMM</name>
<sequence length="205" mass="22802">MRLILLMVLAALLSGCGYNQIQQKDEAVKAGWSEVLNQYKRRADLIPNLVNTVKGYSSHEQQVLTQVTEARARVGQVNVNADDPASLASFQQAQGELSSALQRLMVVVENYPNLKADQAFLDLQTQLEGTENRITVARGRYIQVVQDYNTYIRSFPQNLVAMVFGYKPKPNFTVEDERAIQQAPTVDFGQAPAAPQQQPPPQPAN</sequence>
<evidence type="ECO:0000313" key="8">
    <source>
        <dbReference type="EMBL" id="MFC3714995.1"/>
    </source>
</evidence>
<feature type="chain" id="PRO_5047342137" evidence="7">
    <location>
        <begin position="22"/>
        <end position="205"/>
    </location>
</feature>
<keyword evidence="3" id="KW-0812">Transmembrane</keyword>
<dbReference type="InterPro" id="IPR007156">
    <property type="entry name" value="MamQ_LemA"/>
</dbReference>
<evidence type="ECO:0000256" key="2">
    <source>
        <dbReference type="ARBA" id="ARBA00008854"/>
    </source>
</evidence>
<keyword evidence="9" id="KW-1185">Reference proteome</keyword>
<keyword evidence="4" id="KW-1133">Transmembrane helix</keyword>
<comment type="caution">
    <text evidence="8">The sequence shown here is derived from an EMBL/GenBank/DDBJ whole genome shotgun (WGS) entry which is preliminary data.</text>
</comment>
<evidence type="ECO:0000256" key="1">
    <source>
        <dbReference type="ARBA" id="ARBA00004167"/>
    </source>
</evidence>
<evidence type="ECO:0000256" key="3">
    <source>
        <dbReference type="ARBA" id="ARBA00022692"/>
    </source>
</evidence>
<proteinExistence type="inferred from homology"/>